<dbReference type="Proteomes" id="UP000002588">
    <property type="component" value="Chromosome"/>
</dbReference>
<evidence type="ECO:0000313" key="2">
    <source>
        <dbReference type="Proteomes" id="UP000002588"/>
    </source>
</evidence>
<dbReference type="HOGENOM" id="CLU_113334_0_0_4"/>
<dbReference type="KEGG" id="aoa:dqs_3843"/>
<dbReference type="CDD" id="cd09627">
    <property type="entry name" value="DOMON_murB_like"/>
    <property type="match status" value="1"/>
</dbReference>
<evidence type="ECO:0008006" key="3">
    <source>
        <dbReference type="Google" id="ProtNLM"/>
    </source>
</evidence>
<dbReference type="KEGG" id="azo:azo3698"/>
<dbReference type="EMBL" id="AM406670">
    <property type="protein sequence ID" value="CAL96314.1"/>
    <property type="molecule type" value="Genomic_DNA"/>
</dbReference>
<dbReference type="STRING" id="62928.azo3698"/>
<dbReference type="eggNOG" id="ENOG5032VVI">
    <property type="taxonomic scope" value="Bacteria"/>
</dbReference>
<evidence type="ECO:0000313" key="1">
    <source>
        <dbReference type="EMBL" id="CAL96314.1"/>
    </source>
</evidence>
<dbReference type="AlphaFoldDB" id="A1KBV8"/>
<sequence>MRHPDHPARAVLRIHAAVVVEADLRLTLHYHLRGRLDALRVPTPDHALPADRLWAHTCFEVFIARSGSPAYREFNFSPSGQWASYLFDDYRARIDALPPAPPRLEVLRSGDLLSLSATLDADALPAGMTAQTLDELRLGISAVVEAADGRLSYWALAHPAERPDFHDARAFCWQAPEPDPYF</sequence>
<gene>
    <name evidence="1" type="ordered locus">azo3698</name>
</gene>
<keyword evidence="2" id="KW-1185">Reference proteome</keyword>
<accession>A1KBV8</accession>
<reference evidence="1 2" key="1">
    <citation type="journal article" date="2006" name="Nat. Biotechnol.">
        <title>Complete genome of the mutualistic, N2-fixing grass endophyte Azoarcus sp. strain BH72.</title>
        <authorList>
            <person name="Krause A."/>
            <person name="Ramakumar A."/>
            <person name="Bartels D."/>
            <person name="Battistoni F."/>
            <person name="Bekel T."/>
            <person name="Boch J."/>
            <person name="Boehm M."/>
            <person name="Friedrich F."/>
            <person name="Hurek T."/>
            <person name="Krause L."/>
            <person name="Linke B."/>
            <person name="McHardy A.C."/>
            <person name="Sarkar A."/>
            <person name="Schneiker S."/>
            <person name="Syed A.A."/>
            <person name="Thauer R."/>
            <person name="Vorhoelter F.-J."/>
            <person name="Weidner S."/>
            <person name="Puehler A."/>
            <person name="Reinhold-Hurek B."/>
            <person name="Kaiser O."/>
            <person name="Goesmann A."/>
        </authorList>
    </citation>
    <scope>NUCLEOTIDE SEQUENCE [LARGE SCALE GENOMIC DNA]</scope>
    <source>
        <strain evidence="1 2">BH72</strain>
    </source>
</reference>
<proteinExistence type="predicted"/>
<dbReference type="Gene3D" id="2.60.40.1190">
    <property type="match status" value="1"/>
</dbReference>
<protein>
    <recommendedName>
        <fullName evidence="3">DOMON-like domain-containing protein</fullName>
    </recommendedName>
</protein>
<name>A1KBV8_AZOSB</name>
<organism evidence="1 2">
    <name type="scientific">Azoarcus sp. (strain BH72)</name>
    <dbReference type="NCBI Taxonomy" id="418699"/>
    <lineage>
        <taxon>Bacteria</taxon>
        <taxon>Pseudomonadati</taxon>
        <taxon>Pseudomonadota</taxon>
        <taxon>Betaproteobacteria</taxon>
        <taxon>Rhodocyclales</taxon>
        <taxon>Zoogloeaceae</taxon>
        <taxon>Azoarcus</taxon>
    </lineage>
</organism>